<dbReference type="InterPro" id="IPR002816">
    <property type="entry name" value="TraB/PrgY/GumN_fam"/>
</dbReference>
<evidence type="ECO:0000256" key="1">
    <source>
        <dbReference type="SAM" id="MobiDB-lite"/>
    </source>
</evidence>
<dbReference type="InterPro" id="IPR046345">
    <property type="entry name" value="TraB_PrgY-like"/>
</dbReference>
<name>A0A914QZ98_9BILA</name>
<dbReference type="AlphaFoldDB" id="A0A914QZ98"/>
<evidence type="ECO:0000313" key="3">
    <source>
        <dbReference type="WBParaSite" id="PDA_v2.g7411.t1"/>
    </source>
</evidence>
<dbReference type="PANTHER" id="PTHR21530">
    <property type="entry name" value="PHEROMONE SHUTDOWN PROTEIN"/>
    <property type="match status" value="1"/>
</dbReference>
<keyword evidence="2" id="KW-1185">Reference proteome</keyword>
<dbReference type="WBParaSite" id="PDA_v2.g7411.t1">
    <property type="protein sequence ID" value="PDA_v2.g7411.t1"/>
    <property type="gene ID" value="PDA_v2.g7411"/>
</dbReference>
<sequence>MSNEPDKLLEDIEMLKGDAQTHYDAKLKADLDKISGDIQTVPSMPLITADSQLTEEDIFRMKRLGPKNIGASEMQSVASVVDSTSNFGDHVPDDNGSMNSEEPLDITGKDVTDQSYEDEIPVQSERDIHLSICGRYGFNRNRMPVPQFPPGVVTELTFPFAPKNIPEGFSPEEYNRMFSQSKIFLVGTAHFSKSSQDDVLRTIRMTQPDVVMIELCASRLSILSMDDQTLLREAKNLDRERVISLIRESGLAQGILHVLLLSTSAYITRQLGMAPGGEFRAAYEGSLKVPCCRLTLGDRPIQVTFQRALGALGIFQKIRLFYHLILSNGATITYAF</sequence>
<protein>
    <submittedName>
        <fullName evidence="3">TraB domain-containing protein</fullName>
    </submittedName>
</protein>
<dbReference type="PANTHER" id="PTHR21530:SF7">
    <property type="entry name" value="TRAB DOMAIN-CONTAINING PROTEIN"/>
    <property type="match status" value="1"/>
</dbReference>
<proteinExistence type="predicted"/>
<feature type="region of interest" description="Disordered" evidence="1">
    <location>
        <begin position="83"/>
        <end position="102"/>
    </location>
</feature>
<evidence type="ECO:0000313" key="2">
    <source>
        <dbReference type="Proteomes" id="UP000887578"/>
    </source>
</evidence>
<dbReference type="CDD" id="cd14726">
    <property type="entry name" value="TraB_PrgY-like"/>
    <property type="match status" value="1"/>
</dbReference>
<organism evidence="2 3">
    <name type="scientific">Panagrolaimus davidi</name>
    <dbReference type="NCBI Taxonomy" id="227884"/>
    <lineage>
        <taxon>Eukaryota</taxon>
        <taxon>Metazoa</taxon>
        <taxon>Ecdysozoa</taxon>
        <taxon>Nematoda</taxon>
        <taxon>Chromadorea</taxon>
        <taxon>Rhabditida</taxon>
        <taxon>Tylenchina</taxon>
        <taxon>Panagrolaimomorpha</taxon>
        <taxon>Panagrolaimoidea</taxon>
        <taxon>Panagrolaimidae</taxon>
        <taxon>Panagrolaimus</taxon>
    </lineage>
</organism>
<accession>A0A914QZ98</accession>
<dbReference type="Pfam" id="PF01963">
    <property type="entry name" value="TraB_PrgY_gumN"/>
    <property type="match status" value="1"/>
</dbReference>
<reference evidence="3" key="1">
    <citation type="submission" date="2022-11" db="UniProtKB">
        <authorList>
            <consortium name="WormBaseParasite"/>
        </authorList>
    </citation>
    <scope>IDENTIFICATION</scope>
</reference>
<dbReference type="Proteomes" id="UP000887578">
    <property type="component" value="Unplaced"/>
</dbReference>